<protein>
    <submittedName>
        <fullName evidence="2">Uncharacterized protein</fullName>
    </submittedName>
</protein>
<dbReference type="AlphaFoldDB" id="A0A0R1RJC6"/>
<organism evidence="2 3">
    <name type="scientific">Furfurilactobacillus rossiae DSM 15814</name>
    <dbReference type="NCBI Taxonomy" id="1114972"/>
    <lineage>
        <taxon>Bacteria</taxon>
        <taxon>Bacillati</taxon>
        <taxon>Bacillota</taxon>
        <taxon>Bacilli</taxon>
        <taxon>Lactobacillales</taxon>
        <taxon>Lactobacillaceae</taxon>
        <taxon>Furfurilactobacillus</taxon>
    </lineage>
</organism>
<keyword evidence="1" id="KW-0812">Transmembrane</keyword>
<comment type="caution">
    <text evidence="2">The sequence shown here is derived from an EMBL/GenBank/DDBJ whole genome shotgun (WGS) entry which is preliminary data.</text>
</comment>
<dbReference type="OrthoDB" id="9928659at2"/>
<proteinExistence type="predicted"/>
<evidence type="ECO:0000313" key="3">
    <source>
        <dbReference type="Proteomes" id="UP000051999"/>
    </source>
</evidence>
<keyword evidence="1" id="KW-0472">Membrane</keyword>
<dbReference type="Proteomes" id="UP000051999">
    <property type="component" value="Unassembled WGS sequence"/>
</dbReference>
<name>A0A0R1RJC6_9LACO</name>
<evidence type="ECO:0000256" key="1">
    <source>
        <dbReference type="SAM" id="Phobius"/>
    </source>
</evidence>
<sequence length="51" mass="5861">MPVVLWLLVFLGLAKIFSVSFVFVLGWASIVLAIFLVVKICAILFFKRRLY</sequence>
<feature type="transmembrane region" description="Helical" evidence="1">
    <location>
        <begin position="24"/>
        <end position="46"/>
    </location>
</feature>
<gene>
    <name evidence="2" type="ORF">FD35_GL001115</name>
</gene>
<keyword evidence="3" id="KW-1185">Reference proteome</keyword>
<keyword evidence="1" id="KW-1133">Transmembrane helix</keyword>
<evidence type="ECO:0000313" key="2">
    <source>
        <dbReference type="EMBL" id="KRL56822.1"/>
    </source>
</evidence>
<dbReference type="RefSeq" id="WP_017262413.1">
    <property type="nucleotide sequence ID" value="NZ_AUAW01000004.1"/>
</dbReference>
<accession>A0A0R1RJC6</accession>
<reference evidence="2 3" key="1">
    <citation type="journal article" date="2015" name="Genome Announc.">
        <title>Expanding the biotechnology potential of lactobacilli through comparative genomics of 213 strains and associated genera.</title>
        <authorList>
            <person name="Sun Z."/>
            <person name="Harris H.M."/>
            <person name="McCann A."/>
            <person name="Guo C."/>
            <person name="Argimon S."/>
            <person name="Zhang W."/>
            <person name="Yang X."/>
            <person name="Jeffery I.B."/>
            <person name="Cooney J.C."/>
            <person name="Kagawa T.F."/>
            <person name="Liu W."/>
            <person name="Song Y."/>
            <person name="Salvetti E."/>
            <person name="Wrobel A."/>
            <person name="Rasinkangas P."/>
            <person name="Parkhill J."/>
            <person name="Rea M.C."/>
            <person name="O'Sullivan O."/>
            <person name="Ritari J."/>
            <person name="Douillard F.P."/>
            <person name="Paul Ross R."/>
            <person name="Yang R."/>
            <person name="Briner A.E."/>
            <person name="Felis G.E."/>
            <person name="de Vos W.M."/>
            <person name="Barrangou R."/>
            <person name="Klaenhammer T.R."/>
            <person name="Caufield P.W."/>
            <person name="Cui Y."/>
            <person name="Zhang H."/>
            <person name="O'Toole P.W."/>
        </authorList>
    </citation>
    <scope>NUCLEOTIDE SEQUENCE [LARGE SCALE GENOMIC DNA]</scope>
    <source>
        <strain evidence="2 3">DSM 15814</strain>
    </source>
</reference>
<dbReference type="EMBL" id="AZFF01000002">
    <property type="protein sequence ID" value="KRL56822.1"/>
    <property type="molecule type" value="Genomic_DNA"/>
</dbReference>
<dbReference type="PATRIC" id="fig|1114972.6.peg.1129"/>